<dbReference type="Proteomes" id="UP000790377">
    <property type="component" value="Unassembled WGS sequence"/>
</dbReference>
<sequence>MSTSSLKSSLDSFSLDNPINSRSGKRSRLVHIEREDPQFAEVQQLFNKGWRHRKKDRPYVQTVFKVLWPNTVLEPYLQYRSEVESTVRARDRSGNEKLLFHGTNRACLLGEKPNNVLLCGLRECYLCSILRTSFDITKCGAKNTFKRFGHGIYTTVCSSKADDYSHSGAENVNFRVMLVSRVVLGKAYRRYRNAPDLIKPPSGYHSVAGETGWDLNYEETVCYDNDAIRPAYLVVYGEEPLVAMNFKAFISTMFKTPLAS</sequence>
<gene>
    <name evidence="1" type="ORF">BJ138DRAFT_1001503</name>
</gene>
<reference evidence="1" key="1">
    <citation type="journal article" date="2021" name="New Phytol.">
        <title>Evolutionary innovations through gain and loss of genes in the ectomycorrhizal Boletales.</title>
        <authorList>
            <person name="Wu G."/>
            <person name="Miyauchi S."/>
            <person name="Morin E."/>
            <person name="Kuo A."/>
            <person name="Drula E."/>
            <person name="Varga T."/>
            <person name="Kohler A."/>
            <person name="Feng B."/>
            <person name="Cao Y."/>
            <person name="Lipzen A."/>
            <person name="Daum C."/>
            <person name="Hundley H."/>
            <person name="Pangilinan J."/>
            <person name="Johnson J."/>
            <person name="Barry K."/>
            <person name="LaButti K."/>
            <person name="Ng V."/>
            <person name="Ahrendt S."/>
            <person name="Min B."/>
            <person name="Choi I.G."/>
            <person name="Park H."/>
            <person name="Plett J.M."/>
            <person name="Magnuson J."/>
            <person name="Spatafora J.W."/>
            <person name="Nagy L.G."/>
            <person name="Henrissat B."/>
            <person name="Grigoriev I.V."/>
            <person name="Yang Z.L."/>
            <person name="Xu J."/>
            <person name="Martin F.M."/>
        </authorList>
    </citation>
    <scope>NUCLEOTIDE SEQUENCE</scope>
    <source>
        <strain evidence="1">ATCC 28755</strain>
    </source>
</reference>
<name>A0ACB8AK81_9AGAM</name>
<dbReference type="EMBL" id="MU267624">
    <property type="protein sequence ID" value="KAH7913781.1"/>
    <property type="molecule type" value="Genomic_DNA"/>
</dbReference>
<accession>A0ACB8AK81</accession>
<keyword evidence="2" id="KW-1185">Reference proteome</keyword>
<evidence type="ECO:0000313" key="1">
    <source>
        <dbReference type="EMBL" id="KAH7913781.1"/>
    </source>
</evidence>
<evidence type="ECO:0000313" key="2">
    <source>
        <dbReference type="Proteomes" id="UP000790377"/>
    </source>
</evidence>
<comment type="caution">
    <text evidence="1">The sequence shown here is derived from an EMBL/GenBank/DDBJ whole genome shotgun (WGS) entry which is preliminary data.</text>
</comment>
<proteinExistence type="predicted"/>
<protein>
    <submittedName>
        <fullName evidence="1">ADP-ribosylation</fullName>
    </submittedName>
</protein>
<organism evidence="1 2">
    <name type="scientific">Hygrophoropsis aurantiaca</name>
    <dbReference type="NCBI Taxonomy" id="72124"/>
    <lineage>
        <taxon>Eukaryota</taxon>
        <taxon>Fungi</taxon>
        <taxon>Dikarya</taxon>
        <taxon>Basidiomycota</taxon>
        <taxon>Agaricomycotina</taxon>
        <taxon>Agaricomycetes</taxon>
        <taxon>Agaricomycetidae</taxon>
        <taxon>Boletales</taxon>
        <taxon>Coniophorineae</taxon>
        <taxon>Hygrophoropsidaceae</taxon>
        <taxon>Hygrophoropsis</taxon>
    </lineage>
</organism>